<dbReference type="PANTHER" id="PTHR12849">
    <property type="entry name" value="RNA LARIAT DEBRANCHING ENZYME"/>
    <property type="match status" value="1"/>
</dbReference>
<keyword evidence="6" id="KW-0507">mRNA processing</keyword>
<comment type="similarity">
    <text evidence="5">Belongs to the lariat debranching enzyme family.</text>
</comment>
<dbReference type="GO" id="GO:0005634">
    <property type="term" value="C:nucleus"/>
    <property type="evidence" value="ECO:0007669"/>
    <property type="project" value="UniProtKB-SubCell"/>
</dbReference>
<evidence type="ECO:0000256" key="7">
    <source>
        <dbReference type="ARBA" id="ARBA00022723"/>
    </source>
</evidence>
<name>A0A1G4JA29_9SACH</name>
<dbReference type="GO" id="GO:0046872">
    <property type="term" value="F:metal ion binding"/>
    <property type="evidence" value="ECO:0007669"/>
    <property type="project" value="UniProtKB-KW"/>
</dbReference>
<feature type="domain" description="Lariat debranching enzyme C-terminal" evidence="14">
    <location>
        <begin position="273"/>
        <end position="319"/>
    </location>
</feature>
<keyword evidence="16" id="KW-1185">Reference proteome</keyword>
<dbReference type="InterPro" id="IPR029052">
    <property type="entry name" value="Metallo-depent_PP-like"/>
</dbReference>
<evidence type="ECO:0000256" key="12">
    <source>
        <dbReference type="ARBA" id="ARBA00023242"/>
    </source>
</evidence>
<dbReference type="AlphaFoldDB" id="A0A1G4JA29"/>
<dbReference type="SUPFAM" id="SSF56300">
    <property type="entry name" value="Metallo-dependent phosphatases"/>
    <property type="match status" value="1"/>
</dbReference>
<dbReference type="CDD" id="cd00844">
    <property type="entry name" value="MPP_Dbr1_N"/>
    <property type="match status" value="1"/>
</dbReference>
<evidence type="ECO:0000256" key="6">
    <source>
        <dbReference type="ARBA" id="ARBA00022664"/>
    </source>
</evidence>
<evidence type="ECO:0000256" key="3">
    <source>
        <dbReference type="ARBA" id="ARBA00001954"/>
    </source>
</evidence>
<dbReference type="Pfam" id="PF05011">
    <property type="entry name" value="DBR1"/>
    <property type="match status" value="1"/>
</dbReference>
<proteinExistence type="inferred from homology"/>
<comment type="cofactor">
    <cofactor evidence="3">
        <name>Fe(2+)</name>
        <dbReference type="ChEBI" id="CHEBI:29033"/>
    </cofactor>
</comment>
<dbReference type="Proteomes" id="UP000191144">
    <property type="component" value="Chromosome D"/>
</dbReference>
<evidence type="ECO:0000313" key="15">
    <source>
        <dbReference type="EMBL" id="SCU86772.1"/>
    </source>
</evidence>
<keyword evidence="12" id="KW-0539">Nucleus</keyword>
<dbReference type="GO" id="GO:0008419">
    <property type="term" value="F:RNA lariat debranching enzyme activity"/>
    <property type="evidence" value="ECO:0007669"/>
    <property type="project" value="TreeGrafter"/>
</dbReference>
<evidence type="ECO:0000313" key="16">
    <source>
        <dbReference type="Proteomes" id="UP000191144"/>
    </source>
</evidence>
<dbReference type="OrthoDB" id="407609at2759"/>
<dbReference type="PANTHER" id="PTHR12849:SF0">
    <property type="entry name" value="LARIAT DEBRANCHING ENZYME"/>
    <property type="match status" value="1"/>
</dbReference>
<accession>A0A1G4JA29</accession>
<dbReference type="Pfam" id="PF00149">
    <property type="entry name" value="Metallophos"/>
    <property type="match status" value="1"/>
</dbReference>
<sequence>MAEVLRIAVQGCAHGELTTIYKSIETRFESALPDLLIILGDFQSLRDEQDMASIAVPDKYKKMGDFYKYYTEELTAPVPTVFIGGNHECMRGLAELPFGGFVAKNLYYMGYSGSIVVQGIEISGLSGIYKRHDFNTIRPSLKQIELEGWGNYVRNLYHVRKSDVLPLFMLNHTDIMLSHDWPNGVVHHGDTKKLLKLKPFFKDDVRKNELGSPVSWQLLRKLMPKWWLSAHLHVKFEAEVTSNKRALEEKNPEEIDLDLDLDLDNSTSTPEPKTTKFLALDKCGRNRKHLEMITVNVNSSHPTFHQDYLRIYLNPEFLANREFLSKEPQTGRLEDIDFDRLREQRGEVESINWEDYILEESGRKA</sequence>
<evidence type="ECO:0000259" key="13">
    <source>
        <dbReference type="Pfam" id="PF00149"/>
    </source>
</evidence>
<evidence type="ECO:0000256" key="11">
    <source>
        <dbReference type="ARBA" id="ARBA00023211"/>
    </source>
</evidence>
<keyword evidence="7" id="KW-0479">Metal-binding</keyword>
<dbReference type="InterPro" id="IPR041816">
    <property type="entry name" value="Dbr1_N"/>
</dbReference>
<evidence type="ECO:0000256" key="8">
    <source>
        <dbReference type="ARBA" id="ARBA00022801"/>
    </source>
</evidence>
<keyword evidence="11" id="KW-0464">Manganese</keyword>
<organism evidence="15 16">
    <name type="scientific">Lachancea meyersii CBS 8951</name>
    <dbReference type="NCBI Taxonomy" id="1266667"/>
    <lineage>
        <taxon>Eukaryota</taxon>
        <taxon>Fungi</taxon>
        <taxon>Dikarya</taxon>
        <taxon>Ascomycota</taxon>
        <taxon>Saccharomycotina</taxon>
        <taxon>Saccharomycetes</taxon>
        <taxon>Saccharomycetales</taxon>
        <taxon>Saccharomycetaceae</taxon>
        <taxon>Lachancea</taxon>
    </lineage>
</organism>
<evidence type="ECO:0000256" key="4">
    <source>
        <dbReference type="ARBA" id="ARBA00004123"/>
    </source>
</evidence>
<reference evidence="16" key="1">
    <citation type="submission" date="2016-03" db="EMBL/GenBank/DDBJ databases">
        <authorList>
            <person name="Devillers Hugo."/>
        </authorList>
    </citation>
    <scope>NUCLEOTIDE SEQUENCE [LARGE SCALE GENOMIC DNA]</scope>
</reference>
<evidence type="ECO:0000256" key="2">
    <source>
        <dbReference type="ARBA" id="ARBA00001947"/>
    </source>
</evidence>
<comment type="cofactor">
    <cofactor evidence="1">
        <name>Mn(2+)</name>
        <dbReference type="ChEBI" id="CHEBI:29035"/>
    </cofactor>
</comment>
<evidence type="ECO:0000256" key="5">
    <source>
        <dbReference type="ARBA" id="ARBA00006045"/>
    </source>
</evidence>
<protein>
    <submittedName>
        <fullName evidence="15">LAME_0D07602g1_1</fullName>
    </submittedName>
</protein>
<feature type="domain" description="Calcineurin-like phosphoesterase" evidence="13">
    <location>
        <begin position="5"/>
        <end position="234"/>
    </location>
</feature>
<evidence type="ECO:0000256" key="9">
    <source>
        <dbReference type="ARBA" id="ARBA00022833"/>
    </source>
</evidence>
<comment type="cofactor">
    <cofactor evidence="2">
        <name>Zn(2+)</name>
        <dbReference type="ChEBI" id="CHEBI:29105"/>
    </cofactor>
</comment>
<dbReference type="InterPro" id="IPR007708">
    <property type="entry name" value="DBR1_C"/>
</dbReference>
<comment type="subcellular location">
    <subcellularLocation>
        <location evidence="4">Nucleus</location>
    </subcellularLocation>
</comment>
<evidence type="ECO:0000256" key="10">
    <source>
        <dbReference type="ARBA" id="ARBA00023004"/>
    </source>
</evidence>
<dbReference type="GO" id="GO:0000398">
    <property type="term" value="P:mRNA splicing, via spliceosome"/>
    <property type="evidence" value="ECO:0007669"/>
    <property type="project" value="TreeGrafter"/>
</dbReference>
<keyword evidence="10" id="KW-0408">Iron</keyword>
<dbReference type="InterPro" id="IPR004843">
    <property type="entry name" value="Calcineurin-like_PHP"/>
</dbReference>
<keyword evidence="8" id="KW-0378">Hydrolase</keyword>
<dbReference type="EMBL" id="LT598482">
    <property type="protein sequence ID" value="SCU86772.1"/>
    <property type="molecule type" value="Genomic_DNA"/>
</dbReference>
<gene>
    <name evidence="15" type="ORF">LAME_0D07602G</name>
</gene>
<keyword evidence="9" id="KW-0862">Zinc</keyword>
<evidence type="ECO:0000259" key="14">
    <source>
        <dbReference type="Pfam" id="PF05011"/>
    </source>
</evidence>
<evidence type="ECO:0000256" key="1">
    <source>
        <dbReference type="ARBA" id="ARBA00001936"/>
    </source>
</evidence>